<keyword evidence="4 6" id="KW-1133">Transmembrane helix</keyword>
<evidence type="ECO:0000256" key="6">
    <source>
        <dbReference type="SAM" id="Phobius"/>
    </source>
</evidence>
<gene>
    <name evidence="7" type="ORF">LY89DRAFT_591131</name>
</gene>
<accession>A0A194X0Y8</accession>
<dbReference type="InterPro" id="IPR008217">
    <property type="entry name" value="Ccc1_fam"/>
</dbReference>
<dbReference type="InParanoid" id="A0A194X0Y8"/>
<comment type="similarity">
    <text evidence="2">Belongs to the CCC1 family.</text>
</comment>
<evidence type="ECO:0000256" key="5">
    <source>
        <dbReference type="ARBA" id="ARBA00023136"/>
    </source>
</evidence>
<comment type="subcellular location">
    <subcellularLocation>
        <location evidence="1">Endomembrane system</location>
        <topology evidence="1">Multi-pass membrane protein</topology>
    </subcellularLocation>
</comment>
<organism evidence="7 8">
    <name type="scientific">Mollisia scopiformis</name>
    <name type="common">Conifer needle endophyte fungus</name>
    <name type="synonym">Phialocephala scopiformis</name>
    <dbReference type="NCBI Taxonomy" id="149040"/>
    <lineage>
        <taxon>Eukaryota</taxon>
        <taxon>Fungi</taxon>
        <taxon>Dikarya</taxon>
        <taxon>Ascomycota</taxon>
        <taxon>Pezizomycotina</taxon>
        <taxon>Leotiomycetes</taxon>
        <taxon>Helotiales</taxon>
        <taxon>Mollisiaceae</taxon>
        <taxon>Mollisia</taxon>
    </lineage>
</organism>
<feature type="transmembrane region" description="Helical" evidence="6">
    <location>
        <begin position="213"/>
        <end position="235"/>
    </location>
</feature>
<proteinExistence type="inferred from homology"/>
<dbReference type="GO" id="GO:0012505">
    <property type="term" value="C:endomembrane system"/>
    <property type="evidence" value="ECO:0007669"/>
    <property type="project" value="UniProtKB-SubCell"/>
</dbReference>
<evidence type="ECO:0000313" key="8">
    <source>
        <dbReference type="Proteomes" id="UP000070700"/>
    </source>
</evidence>
<dbReference type="EMBL" id="KQ947422">
    <property type="protein sequence ID" value="KUJ13527.1"/>
    <property type="molecule type" value="Genomic_DNA"/>
</dbReference>
<feature type="transmembrane region" description="Helical" evidence="6">
    <location>
        <begin position="183"/>
        <end position="201"/>
    </location>
</feature>
<dbReference type="GO" id="GO:0005384">
    <property type="term" value="F:manganese ion transmembrane transporter activity"/>
    <property type="evidence" value="ECO:0007669"/>
    <property type="project" value="InterPro"/>
</dbReference>
<dbReference type="KEGG" id="psco:LY89DRAFT_591131"/>
<dbReference type="GeneID" id="28819362"/>
<dbReference type="RefSeq" id="XP_018067882.1">
    <property type="nucleotide sequence ID" value="XM_018209636.1"/>
</dbReference>
<dbReference type="GO" id="GO:0030026">
    <property type="term" value="P:intracellular manganese ion homeostasis"/>
    <property type="evidence" value="ECO:0007669"/>
    <property type="project" value="InterPro"/>
</dbReference>
<evidence type="ECO:0000256" key="3">
    <source>
        <dbReference type="ARBA" id="ARBA00022692"/>
    </source>
</evidence>
<evidence type="ECO:0000256" key="4">
    <source>
        <dbReference type="ARBA" id="ARBA00022989"/>
    </source>
</evidence>
<evidence type="ECO:0000256" key="2">
    <source>
        <dbReference type="ARBA" id="ARBA00007049"/>
    </source>
</evidence>
<keyword evidence="5 6" id="KW-0472">Membrane</keyword>
<keyword evidence="3 6" id="KW-0812">Transmembrane</keyword>
<keyword evidence="8" id="KW-1185">Reference proteome</keyword>
<feature type="transmembrane region" description="Helical" evidence="6">
    <location>
        <begin position="152"/>
        <end position="176"/>
    </location>
</feature>
<dbReference type="AlphaFoldDB" id="A0A194X0Y8"/>
<feature type="transmembrane region" description="Helical" evidence="6">
    <location>
        <begin position="26"/>
        <end position="45"/>
    </location>
</feature>
<dbReference type="Pfam" id="PF01988">
    <property type="entry name" value="VIT1"/>
    <property type="match status" value="1"/>
</dbReference>
<protein>
    <submittedName>
        <fullName evidence="7">DUF125-domain-containing protein</fullName>
    </submittedName>
</protein>
<feature type="transmembrane region" description="Helical" evidence="6">
    <location>
        <begin position="52"/>
        <end position="75"/>
    </location>
</feature>
<evidence type="ECO:0000256" key="1">
    <source>
        <dbReference type="ARBA" id="ARBA00004127"/>
    </source>
</evidence>
<dbReference type="CDD" id="cd02435">
    <property type="entry name" value="CCC1"/>
    <property type="match status" value="1"/>
</dbReference>
<sequence length="256" mass="28087">MQPRFVHNGVLHEEHHSSNDEIVRDIIIGFADGLTVPFALTAGLSSLGSNKLVIIGGLAELFSGAISMGLGGYLASVTEGDHYDAEEKREYEEVETLPGAEKEEIYKIMRVYGLEDEVIKPMVDAFELNKEMWVKFMMRFELELKKPDPSRAWISAGSLSVSYFLGGLIPMIPYFAMHDITHALFVSIGITVVMLLVFGFVKNMYTVGTKKSGAWGAIQTLIVGVLAAATSYGIVRALDSRNPVMTQGKLTASDMN</sequence>
<dbReference type="OrthoDB" id="73465at2759"/>
<dbReference type="Proteomes" id="UP000070700">
    <property type="component" value="Unassembled WGS sequence"/>
</dbReference>
<name>A0A194X0Y8_MOLSC</name>
<evidence type="ECO:0000313" key="7">
    <source>
        <dbReference type="EMBL" id="KUJ13527.1"/>
    </source>
</evidence>
<reference evidence="7 8" key="1">
    <citation type="submission" date="2015-10" db="EMBL/GenBank/DDBJ databases">
        <title>Full genome of DAOMC 229536 Phialocephala scopiformis, a fungal endophyte of spruce producing the potent anti-insectan compound rugulosin.</title>
        <authorList>
            <consortium name="DOE Joint Genome Institute"/>
            <person name="Walker A.K."/>
            <person name="Frasz S.L."/>
            <person name="Seifert K.A."/>
            <person name="Miller J.D."/>
            <person name="Mondo S.J."/>
            <person name="Labutti K."/>
            <person name="Lipzen A."/>
            <person name="Dockter R."/>
            <person name="Kennedy M."/>
            <person name="Grigoriev I.V."/>
            <person name="Spatafora J.W."/>
        </authorList>
    </citation>
    <scope>NUCLEOTIDE SEQUENCE [LARGE SCALE GENOMIC DNA]</scope>
    <source>
        <strain evidence="7 8">CBS 120377</strain>
    </source>
</reference>
<dbReference type="PANTHER" id="PTHR31851">
    <property type="entry name" value="FE(2+)/MN(2+) TRANSPORTER PCL1"/>
    <property type="match status" value="1"/>
</dbReference>